<dbReference type="HOGENOM" id="CLU_677410_0_0_9"/>
<dbReference type="EMBL" id="ABVR01000034">
    <property type="protein sequence ID" value="EEG91178.1"/>
    <property type="molecule type" value="Genomic_DNA"/>
</dbReference>
<organism evidence="2 3">
    <name type="scientific">Coprococcus comes ATCC 27758</name>
    <dbReference type="NCBI Taxonomy" id="470146"/>
    <lineage>
        <taxon>Bacteria</taxon>
        <taxon>Bacillati</taxon>
        <taxon>Bacillota</taxon>
        <taxon>Clostridia</taxon>
        <taxon>Lachnospirales</taxon>
        <taxon>Lachnospiraceae</taxon>
        <taxon>Coprococcus</taxon>
    </lineage>
</organism>
<reference evidence="2 3" key="1">
    <citation type="submission" date="2009-02" db="EMBL/GenBank/DDBJ databases">
        <authorList>
            <person name="Fulton L."/>
            <person name="Clifton S."/>
            <person name="Fulton B."/>
            <person name="Xu J."/>
            <person name="Minx P."/>
            <person name="Pepin K.H."/>
            <person name="Johnson M."/>
            <person name="Bhonagiri V."/>
            <person name="Nash W.E."/>
            <person name="Mardis E.R."/>
            <person name="Wilson R.K."/>
        </authorList>
    </citation>
    <scope>NUCLEOTIDE SEQUENCE [LARGE SCALE GENOMIC DNA]</scope>
    <source>
        <strain evidence="2 3">ATCC 27758</strain>
    </source>
</reference>
<evidence type="ECO:0000313" key="3">
    <source>
        <dbReference type="Proteomes" id="UP000003793"/>
    </source>
</evidence>
<dbReference type="AlphaFoldDB" id="C0B644"/>
<name>C0B644_9FIRM</name>
<evidence type="ECO:0008006" key="4">
    <source>
        <dbReference type="Google" id="ProtNLM"/>
    </source>
</evidence>
<comment type="caution">
    <text evidence="2">The sequence shown here is derived from an EMBL/GenBank/DDBJ whole genome shotgun (WGS) entry which is preliminary data.</text>
</comment>
<dbReference type="Pfam" id="PF14198">
    <property type="entry name" value="TnpV"/>
    <property type="match status" value="1"/>
</dbReference>
<dbReference type="InterPro" id="IPR026989">
    <property type="entry name" value="TnpV"/>
</dbReference>
<evidence type="ECO:0000256" key="1">
    <source>
        <dbReference type="SAM" id="MobiDB-lite"/>
    </source>
</evidence>
<gene>
    <name evidence="2" type="ORF">COPCOM_00615</name>
</gene>
<reference evidence="2 3" key="2">
    <citation type="submission" date="2009-03" db="EMBL/GenBank/DDBJ databases">
        <title>Draft genome sequence of Coprococcus comes (ATCC 27758).</title>
        <authorList>
            <person name="Sudarsanam P."/>
            <person name="Ley R."/>
            <person name="Guruge J."/>
            <person name="Turnbaugh P.J."/>
            <person name="Mahowald M."/>
            <person name="Liep D."/>
            <person name="Gordon J."/>
        </authorList>
    </citation>
    <scope>NUCLEOTIDE SEQUENCE [LARGE SCALE GENOMIC DNA]</scope>
    <source>
        <strain evidence="2 3">ATCC 27758</strain>
    </source>
</reference>
<feature type="region of interest" description="Disordered" evidence="1">
    <location>
        <begin position="275"/>
        <end position="296"/>
    </location>
</feature>
<evidence type="ECO:0000313" key="2">
    <source>
        <dbReference type="EMBL" id="EEG91178.1"/>
    </source>
</evidence>
<sequence>MANKLYAMEQLTEEVAKDVAASPQEWMRFLDTASRLYKYTFPEQLLIYAQRPEATAVASMEIWNQKMFRWIKKGSKGIALIDNTSGPKIKLRYVFDVQDTYKVRNLGKDPQLWNLPMEGEQLVADYLQEQLSLEDTEGGLAESLHQAAKESMQEWLPDALEELRLDVTGTFLEELDEQNQEVEFRELMTNSVWYVLLNRCGLDVQEYLDAEDFRHITDFNQLKILGHLGSAVNEISRPVLMQIGRYVLNDLENDLKTVAKEKEVAYNEFNTLIRESNTDNTEDREEKRRKQTMREISYSQNGEYQIPDISLEETRGTIGKYGMMRKEYLRNHKVARFNILTLQNRLDSHLMEIDSQARQRVDNLMIELLEKDPAPDKMADTMAWTRHMNQIKAQAEELVIREIIYS</sequence>
<protein>
    <recommendedName>
        <fullName evidence="4">DNA methylase</fullName>
    </recommendedName>
</protein>
<accession>C0B644</accession>
<proteinExistence type="predicted"/>
<dbReference type="Proteomes" id="UP000003793">
    <property type="component" value="Unassembled WGS sequence"/>
</dbReference>